<comment type="caution">
    <text evidence="6">The sequence shown here is derived from an EMBL/GenBank/DDBJ whole genome shotgun (WGS) entry which is preliminary data.</text>
</comment>
<dbReference type="RefSeq" id="WP_189089683.1">
    <property type="nucleotide sequence ID" value="NZ_BMQL01000008.1"/>
</dbReference>
<keyword evidence="2" id="KW-0238">DNA-binding</keyword>
<evidence type="ECO:0000256" key="3">
    <source>
        <dbReference type="ARBA" id="ARBA00023163"/>
    </source>
</evidence>
<accession>A0A918F5F8</accession>
<evidence type="ECO:0000259" key="4">
    <source>
        <dbReference type="PROSITE" id="PS51077"/>
    </source>
</evidence>
<dbReference type="Pfam" id="PF09339">
    <property type="entry name" value="HTH_IclR"/>
    <property type="match status" value="1"/>
</dbReference>
<dbReference type="Pfam" id="PF01614">
    <property type="entry name" value="IclR_C"/>
    <property type="match status" value="1"/>
</dbReference>
<dbReference type="PANTHER" id="PTHR30136">
    <property type="entry name" value="HELIX-TURN-HELIX TRANSCRIPTIONAL REGULATOR, ICLR FAMILY"/>
    <property type="match status" value="1"/>
</dbReference>
<reference evidence="6" key="2">
    <citation type="submission" date="2020-09" db="EMBL/GenBank/DDBJ databases">
        <authorList>
            <person name="Sun Q."/>
            <person name="Ohkuma M."/>
        </authorList>
    </citation>
    <scope>NUCLEOTIDE SEQUENCE</scope>
    <source>
        <strain evidence="6">JCM 31311</strain>
    </source>
</reference>
<feature type="domain" description="HTH iclR-type" evidence="4">
    <location>
        <begin position="5"/>
        <end position="66"/>
    </location>
</feature>
<evidence type="ECO:0000259" key="5">
    <source>
        <dbReference type="PROSITE" id="PS51078"/>
    </source>
</evidence>
<keyword evidence="3" id="KW-0804">Transcription</keyword>
<evidence type="ECO:0000256" key="2">
    <source>
        <dbReference type="ARBA" id="ARBA00023125"/>
    </source>
</evidence>
<keyword evidence="7" id="KW-1185">Reference proteome</keyword>
<dbReference type="FunFam" id="1.10.10.10:FF:000056">
    <property type="entry name" value="IclR family transcriptional regulator"/>
    <property type="match status" value="1"/>
</dbReference>
<dbReference type="GO" id="GO:0003700">
    <property type="term" value="F:DNA-binding transcription factor activity"/>
    <property type="evidence" value="ECO:0007669"/>
    <property type="project" value="TreeGrafter"/>
</dbReference>
<dbReference type="Gene3D" id="3.30.450.40">
    <property type="match status" value="1"/>
</dbReference>
<evidence type="ECO:0000313" key="7">
    <source>
        <dbReference type="Proteomes" id="UP000603865"/>
    </source>
</evidence>
<dbReference type="GO" id="GO:0003677">
    <property type="term" value="F:DNA binding"/>
    <property type="evidence" value="ECO:0007669"/>
    <property type="project" value="UniProtKB-KW"/>
</dbReference>
<proteinExistence type="predicted"/>
<dbReference type="PANTHER" id="PTHR30136:SF2">
    <property type="entry name" value="TRANSCRIPTIONAL REGULATOR ICLR"/>
    <property type="match status" value="1"/>
</dbReference>
<dbReference type="Proteomes" id="UP000603865">
    <property type="component" value="Unassembled WGS sequence"/>
</dbReference>
<dbReference type="InterPro" id="IPR036388">
    <property type="entry name" value="WH-like_DNA-bd_sf"/>
</dbReference>
<dbReference type="PROSITE" id="PS51077">
    <property type="entry name" value="HTH_ICLR"/>
    <property type="match status" value="1"/>
</dbReference>
<organism evidence="6 7">
    <name type="scientific">Deinococcus ruber</name>
    <dbReference type="NCBI Taxonomy" id="1848197"/>
    <lineage>
        <taxon>Bacteria</taxon>
        <taxon>Thermotogati</taxon>
        <taxon>Deinococcota</taxon>
        <taxon>Deinococci</taxon>
        <taxon>Deinococcales</taxon>
        <taxon>Deinococcaceae</taxon>
        <taxon>Deinococcus</taxon>
    </lineage>
</organism>
<evidence type="ECO:0000256" key="1">
    <source>
        <dbReference type="ARBA" id="ARBA00023015"/>
    </source>
</evidence>
<gene>
    <name evidence="6" type="ORF">GCM10008957_18820</name>
</gene>
<dbReference type="SMART" id="SM00346">
    <property type="entry name" value="HTH_ICLR"/>
    <property type="match status" value="1"/>
</dbReference>
<dbReference type="SUPFAM" id="SSF46785">
    <property type="entry name" value="Winged helix' DNA-binding domain"/>
    <property type="match status" value="1"/>
</dbReference>
<feature type="domain" description="IclR-ED" evidence="5">
    <location>
        <begin position="67"/>
        <end position="246"/>
    </location>
</feature>
<dbReference type="InterPro" id="IPR005471">
    <property type="entry name" value="Tscrpt_reg_IclR_N"/>
</dbReference>
<dbReference type="AlphaFoldDB" id="A0A918F5F8"/>
<reference evidence="6" key="1">
    <citation type="journal article" date="2014" name="Int. J. Syst. Evol. Microbiol.">
        <title>Complete genome sequence of Corynebacterium casei LMG S-19264T (=DSM 44701T), isolated from a smear-ripened cheese.</title>
        <authorList>
            <consortium name="US DOE Joint Genome Institute (JGI-PGF)"/>
            <person name="Walter F."/>
            <person name="Albersmeier A."/>
            <person name="Kalinowski J."/>
            <person name="Ruckert C."/>
        </authorList>
    </citation>
    <scope>NUCLEOTIDE SEQUENCE</scope>
    <source>
        <strain evidence="6">JCM 31311</strain>
    </source>
</reference>
<name>A0A918F5F8_9DEIO</name>
<dbReference type="InterPro" id="IPR050707">
    <property type="entry name" value="HTH_MetabolicPath_Reg"/>
</dbReference>
<dbReference type="InterPro" id="IPR029016">
    <property type="entry name" value="GAF-like_dom_sf"/>
</dbReference>
<dbReference type="EMBL" id="BMQL01000008">
    <property type="protein sequence ID" value="GGR06267.1"/>
    <property type="molecule type" value="Genomic_DNA"/>
</dbReference>
<dbReference type="Gene3D" id="1.10.10.10">
    <property type="entry name" value="Winged helix-like DNA-binding domain superfamily/Winged helix DNA-binding domain"/>
    <property type="match status" value="1"/>
</dbReference>
<dbReference type="SUPFAM" id="SSF55781">
    <property type="entry name" value="GAF domain-like"/>
    <property type="match status" value="1"/>
</dbReference>
<evidence type="ECO:0000313" key="6">
    <source>
        <dbReference type="EMBL" id="GGR06267.1"/>
    </source>
</evidence>
<dbReference type="InterPro" id="IPR036390">
    <property type="entry name" value="WH_DNA-bd_sf"/>
</dbReference>
<dbReference type="InterPro" id="IPR014757">
    <property type="entry name" value="Tscrpt_reg_IclR_C"/>
</dbReference>
<protein>
    <submittedName>
        <fullName evidence="6">IclR family transcriptional regulator</fullName>
    </submittedName>
</protein>
<dbReference type="GO" id="GO:0045892">
    <property type="term" value="P:negative regulation of DNA-templated transcription"/>
    <property type="evidence" value="ECO:0007669"/>
    <property type="project" value="TreeGrafter"/>
</dbReference>
<dbReference type="PROSITE" id="PS51078">
    <property type="entry name" value="ICLR_ED"/>
    <property type="match status" value="1"/>
</dbReference>
<keyword evidence="1" id="KW-0805">Transcription regulation</keyword>
<sequence length="256" mass="27998">MTRTLATVERAVRVLEAFDADHTEWTLTDLAEHLGQATSTLHEQLTTLSASGLLMRVGRRRYQLGWRLLKLSSALYGSVPWYAPAHDAMNTLARGTHLLTFLAVLQRGPGQAPQVLCIARSVQGRQGNAVAGETQFVLPPHASASGKLLYALHGLDLPPELPTYTPFTLQVPWQEESAHIRRARLAMTRDEWEVGTSGLAVPIMGEGSQVLGALGISLPTARLREVEQLSRRLQEAATEASWVLGFRRPAAAFPVP</sequence>